<accession>A0A9Q9YBP8</accession>
<dbReference type="InterPro" id="IPR001969">
    <property type="entry name" value="Aspartic_peptidase_AS"/>
</dbReference>
<name>A0A9Q9YBP8_CYPCA</name>
<dbReference type="CDD" id="cd01647">
    <property type="entry name" value="RT_LTR"/>
    <property type="match status" value="1"/>
</dbReference>
<evidence type="ECO:0000313" key="4">
    <source>
        <dbReference type="RefSeq" id="XP_042617263.1"/>
    </source>
</evidence>
<evidence type="ECO:0000256" key="2">
    <source>
        <dbReference type="SAM" id="MobiDB-lite"/>
    </source>
</evidence>
<dbReference type="PROSITE" id="PS00141">
    <property type="entry name" value="ASP_PROTEASE"/>
    <property type="match status" value="1"/>
</dbReference>
<feature type="compositionally biased region" description="Basic and acidic residues" evidence="2">
    <location>
        <begin position="164"/>
        <end position="175"/>
    </location>
</feature>
<dbReference type="InterPro" id="IPR053134">
    <property type="entry name" value="RNA-dir_DNA_polymerase"/>
</dbReference>
<dbReference type="GeneID" id="122145765"/>
<keyword evidence="1" id="KW-0175">Coiled coil</keyword>
<dbReference type="InterPro" id="IPR000477">
    <property type="entry name" value="RT_dom"/>
</dbReference>
<gene>
    <name evidence="4" type="primary">LOC122145765</name>
</gene>
<reference evidence="4" key="1">
    <citation type="submission" date="2025-08" db="UniProtKB">
        <authorList>
            <consortium name="RefSeq"/>
        </authorList>
    </citation>
    <scope>IDENTIFICATION</scope>
    <source>
        <tissue evidence="4">Muscle</tissue>
    </source>
</reference>
<dbReference type="InterPro" id="IPR048270">
    <property type="entry name" value="PNMA_C"/>
</dbReference>
<protein>
    <submittedName>
        <fullName evidence="4">Uncharacterized protein LOC122145765</fullName>
    </submittedName>
</protein>
<dbReference type="RefSeq" id="XP_042617263.1">
    <property type="nucleotide sequence ID" value="XM_042761329.1"/>
</dbReference>
<dbReference type="Pfam" id="PF14893">
    <property type="entry name" value="PNMA"/>
    <property type="match status" value="1"/>
</dbReference>
<feature type="coiled-coil region" evidence="1">
    <location>
        <begin position="429"/>
        <end position="482"/>
    </location>
</feature>
<proteinExistence type="predicted"/>
<dbReference type="OrthoDB" id="441285at2759"/>
<feature type="compositionally biased region" description="Polar residues" evidence="2">
    <location>
        <begin position="176"/>
        <end position="190"/>
    </location>
</feature>
<dbReference type="Proteomes" id="UP001155660">
    <property type="component" value="Chromosome A7"/>
</dbReference>
<organism evidence="4">
    <name type="scientific">Cyprinus carpio</name>
    <name type="common">Common carp</name>
    <dbReference type="NCBI Taxonomy" id="7962"/>
    <lineage>
        <taxon>Eukaryota</taxon>
        <taxon>Metazoa</taxon>
        <taxon>Chordata</taxon>
        <taxon>Craniata</taxon>
        <taxon>Vertebrata</taxon>
        <taxon>Euteleostomi</taxon>
        <taxon>Actinopterygii</taxon>
        <taxon>Neopterygii</taxon>
        <taxon>Teleostei</taxon>
        <taxon>Ostariophysi</taxon>
        <taxon>Cypriniformes</taxon>
        <taxon>Cyprinidae</taxon>
        <taxon>Cyprininae</taxon>
        <taxon>Cyprinus</taxon>
    </lineage>
</organism>
<dbReference type="AlphaFoldDB" id="A0A9Q9YBP8"/>
<dbReference type="PANTHER" id="PTHR24559:SF435">
    <property type="entry name" value="RIBONUCLEASE H"/>
    <property type="match status" value="1"/>
</dbReference>
<dbReference type="SMR" id="A0A9Q9YBP8"/>
<dbReference type="GO" id="GO:0004190">
    <property type="term" value="F:aspartic-type endopeptidase activity"/>
    <property type="evidence" value="ECO:0007669"/>
    <property type="project" value="InterPro"/>
</dbReference>
<evidence type="ECO:0000256" key="1">
    <source>
        <dbReference type="SAM" id="Coils"/>
    </source>
</evidence>
<feature type="domain" description="Reverse transcriptase" evidence="3">
    <location>
        <begin position="878"/>
        <end position="1050"/>
    </location>
</feature>
<dbReference type="Pfam" id="PF00078">
    <property type="entry name" value="RVT_1"/>
    <property type="match status" value="1"/>
</dbReference>
<dbReference type="GO" id="GO:0006508">
    <property type="term" value="P:proteolysis"/>
    <property type="evidence" value="ECO:0007669"/>
    <property type="project" value="InterPro"/>
</dbReference>
<dbReference type="KEGG" id="ccar:122145765"/>
<feature type="compositionally biased region" description="Polar residues" evidence="2">
    <location>
        <begin position="146"/>
        <end position="158"/>
    </location>
</feature>
<dbReference type="FunFam" id="3.10.10.10:FF:000004">
    <property type="entry name" value="Uncharacterized protein"/>
    <property type="match status" value="1"/>
</dbReference>
<sequence length="1050" mass="117258">MEVIELENVVIGNSVIISGLTDTEIDEDLTDFLNKYGRIHRHLTIDDPKSPYHKEVIVEYGSCSAIVALKPMLPYTFKSPHNVAYHIKLLSNVYTSAVTESATTHYFAELKRIAKLSGRTFDDLLKEQLLASVTDVADNPADANDLESSLMTGYSSSDIPLPTKRTEHSDERRNSDTVQRASTGSFSPTLETKDVNPPEVQRMIIGHIVKSDGASTSSASFRLRVFSGKVPRPVGEVDYDTWRNSVELILQDSSLSDLHRSRKILDSLLPPASEIVKQLGAKALPAAYLDVLDSVEDGDDLFAKFLNTLQNAGEKPSLYLQQLYTNLLKVMKRGGIPVDEADRQLLKQFCRGCWDDTLIANLQLEHKRNKPPPFPELLLQLRSEENKYFTKESRMKQHLGVQRQRASSHVVTANHLDLDHNEVSEHTEVAELKKQIAKLQSQLAKQKSKPTRQSELPSNDAVLELKQQVSELQSQMTKLRSVWSKCLRNFKRRPALVARRTRAVTCQNSLKKPVNISNLKSHGKNRLVGLPKGLIGTKCTAQVNIEGKHCPCLLDTGSQVTTISHSFYEQNLPGLSITSLDNLLEIEAANGQAVPYLGFVEVKIAFPRDFLGSDVKVSTLALVIPETGGTAQPKVLIGTNTLDLAYDKHLETNDSVCRAVPFGYQAVIQTIEHRRQQKVDSSIGIIRLPDATPTIVPAGQNVVLEGVVSVKGQVADKWAVMEPPSYSPFPGGLLVASCLLNLPQHPSHKVPVVLKNETEHDIIIPGKSVIADIHALQKVMSDNVVQADCSESSIHAKSTEELCFDFGDSSLPEEWKRRITQKLRAMPEVFALHDMDVGQTSKVKHTIKLHDETPFKHKARPIHPNDLEAVRRHLEELLDAGIIRESESSFSSPIVVVRKKNGDIRLCIDYRKLNTQTIKDAYALPNLEETFSALRGSKWFSVLDLKSGYYQIELEEKDKPKTTFVCPLGFWEFNRMPQGITNAPSTFQRLMEKCMGDINLSEVLVFLDDLIVLSDTLEEHERASSSCFGTFERLWIKAFVGEVQVFPDVS</sequence>
<dbReference type="PROSITE" id="PS50878">
    <property type="entry name" value="RT_POL"/>
    <property type="match status" value="1"/>
</dbReference>
<feature type="region of interest" description="Disordered" evidence="2">
    <location>
        <begin position="141"/>
        <end position="197"/>
    </location>
</feature>
<dbReference type="PANTHER" id="PTHR24559">
    <property type="entry name" value="TRANSPOSON TY3-I GAG-POL POLYPROTEIN"/>
    <property type="match status" value="1"/>
</dbReference>
<evidence type="ECO:0000259" key="3">
    <source>
        <dbReference type="PROSITE" id="PS50878"/>
    </source>
</evidence>